<dbReference type="AlphaFoldDB" id="A0A5C2S4L8"/>
<dbReference type="Proteomes" id="UP000313359">
    <property type="component" value="Unassembled WGS sequence"/>
</dbReference>
<name>A0A5C2S4L8_9APHY</name>
<sequence>MIPRPIPDIPVLIMWRLLRPDKLLHKDWRWHARAWFNFIRYRCLVEATVQSAAIYSTASVVFVVTSFRSPNIGYYLCRSVCPQLIDVVFGLIVIQLARKSTLVSLPVKTG</sequence>
<proteinExistence type="predicted"/>
<organism evidence="1 2">
    <name type="scientific">Lentinus tigrinus ALCF2SS1-6</name>
    <dbReference type="NCBI Taxonomy" id="1328759"/>
    <lineage>
        <taxon>Eukaryota</taxon>
        <taxon>Fungi</taxon>
        <taxon>Dikarya</taxon>
        <taxon>Basidiomycota</taxon>
        <taxon>Agaricomycotina</taxon>
        <taxon>Agaricomycetes</taxon>
        <taxon>Polyporales</taxon>
        <taxon>Polyporaceae</taxon>
        <taxon>Lentinus</taxon>
    </lineage>
</organism>
<reference evidence="1" key="1">
    <citation type="journal article" date="2018" name="Genome Biol. Evol.">
        <title>Genomics and development of Lentinus tigrinus, a white-rot wood-decaying mushroom with dimorphic fruiting bodies.</title>
        <authorList>
            <person name="Wu B."/>
            <person name="Xu Z."/>
            <person name="Knudson A."/>
            <person name="Carlson A."/>
            <person name="Chen N."/>
            <person name="Kovaka S."/>
            <person name="LaButti K."/>
            <person name="Lipzen A."/>
            <person name="Pennachio C."/>
            <person name="Riley R."/>
            <person name="Schakwitz W."/>
            <person name="Umezawa K."/>
            <person name="Ohm R.A."/>
            <person name="Grigoriev I.V."/>
            <person name="Nagy L.G."/>
            <person name="Gibbons J."/>
            <person name="Hibbett D."/>
        </authorList>
    </citation>
    <scope>NUCLEOTIDE SEQUENCE [LARGE SCALE GENOMIC DNA]</scope>
    <source>
        <strain evidence="1">ALCF2SS1-6</strain>
    </source>
</reference>
<keyword evidence="2" id="KW-1185">Reference proteome</keyword>
<dbReference type="OrthoDB" id="2744308at2759"/>
<evidence type="ECO:0000313" key="1">
    <source>
        <dbReference type="EMBL" id="RPD58532.1"/>
    </source>
</evidence>
<dbReference type="STRING" id="1328759.A0A5C2S4L8"/>
<accession>A0A5C2S4L8</accession>
<evidence type="ECO:0000313" key="2">
    <source>
        <dbReference type="Proteomes" id="UP000313359"/>
    </source>
</evidence>
<gene>
    <name evidence="1" type="ORF">L227DRAFT_612652</name>
</gene>
<protein>
    <submittedName>
        <fullName evidence="1">Uncharacterized protein</fullName>
    </submittedName>
</protein>
<dbReference type="EMBL" id="ML122274">
    <property type="protein sequence ID" value="RPD58532.1"/>
    <property type="molecule type" value="Genomic_DNA"/>
</dbReference>